<evidence type="ECO:0000256" key="1">
    <source>
        <dbReference type="SAM" id="MobiDB-lite"/>
    </source>
</evidence>
<protein>
    <submittedName>
        <fullName evidence="2">Uncharacterized protein</fullName>
    </submittedName>
</protein>
<dbReference type="PANTHER" id="PTHR34196:SF2">
    <property type="entry name" value="OS02G0697700 PROTEIN"/>
    <property type="match status" value="1"/>
</dbReference>
<proteinExistence type="predicted"/>
<evidence type="ECO:0000313" key="3">
    <source>
        <dbReference type="Proteomes" id="UP001497444"/>
    </source>
</evidence>
<dbReference type="PANTHER" id="PTHR34196">
    <property type="entry name" value="OS02G0697700 PROTEIN"/>
    <property type="match status" value="1"/>
</dbReference>
<dbReference type="Proteomes" id="UP001497444">
    <property type="component" value="Chromosome 2"/>
</dbReference>
<evidence type="ECO:0000313" key="2">
    <source>
        <dbReference type="EMBL" id="CAK9269055.1"/>
    </source>
</evidence>
<feature type="compositionally biased region" description="Basic and acidic residues" evidence="1">
    <location>
        <begin position="52"/>
        <end position="71"/>
    </location>
</feature>
<keyword evidence="3" id="KW-1185">Reference proteome</keyword>
<dbReference type="EMBL" id="OZ020097">
    <property type="protein sequence ID" value="CAK9269055.1"/>
    <property type="molecule type" value="Genomic_DNA"/>
</dbReference>
<organism evidence="2 3">
    <name type="scientific">Sphagnum jensenii</name>
    <dbReference type="NCBI Taxonomy" id="128206"/>
    <lineage>
        <taxon>Eukaryota</taxon>
        <taxon>Viridiplantae</taxon>
        <taxon>Streptophyta</taxon>
        <taxon>Embryophyta</taxon>
        <taxon>Bryophyta</taxon>
        <taxon>Sphagnophytina</taxon>
        <taxon>Sphagnopsida</taxon>
        <taxon>Sphagnales</taxon>
        <taxon>Sphagnaceae</taxon>
        <taxon>Sphagnum</taxon>
    </lineage>
</organism>
<sequence length="123" mass="14118">MWVSERVMMGVLEKSPRNRSSCHSQQFLEARASRTKGLNGRVHANTSAHGVEPMDKFVPVEHPSEPLEADKPTWCPRPEPCIMHDGRIWKERITAKLPQKAELLGDIAPFTTGPKRQHWYHKQ</sequence>
<feature type="region of interest" description="Disordered" evidence="1">
    <location>
        <begin position="47"/>
        <end position="73"/>
    </location>
</feature>
<name>A0ABP0WTI6_9BRYO</name>
<accession>A0ABP0WTI6</accession>
<reference evidence="2 3" key="1">
    <citation type="submission" date="2024-02" db="EMBL/GenBank/DDBJ databases">
        <authorList>
            <consortium name="ELIXIR-Norway"/>
            <consortium name="Elixir Norway"/>
        </authorList>
    </citation>
    <scope>NUCLEOTIDE SEQUENCE [LARGE SCALE GENOMIC DNA]</scope>
</reference>
<gene>
    <name evidence="2" type="ORF">CSSPJE1EN1_LOCUS14533</name>
</gene>